<dbReference type="InterPro" id="IPR002881">
    <property type="entry name" value="DUF58"/>
</dbReference>
<gene>
    <name evidence="3" type="primary">yeaD</name>
    <name evidence="3" type="ORF">HMI01_24160</name>
    <name evidence="4" type="ORF">SAMN05421668_1187</name>
</gene>
<evidence type="ECO:0000313" key="5">
    <source>
        <dbReference type="Proteomes" id="UP000199139"/>
    </source>
</evidence>
<feature type="domain" description="DUF58" evidence="2">
    <location>
        <begin position="215"/>
        <end position="257"/>
    </location>
</feature>
<proteinExistence type="predicted"/>
<keyword evidence="1" id="KW-1133">Transmembrane helix</keyword>
<name>A0A1I6TUN6_9BACI</name>
<keyword evidence="1" id="KW-0812">Transmembrane</keyword>
<keyword evidence="6" id="KW-1185">Reference proteome</keyword>
<accession>A0A1I6TUN6</accession>
<evidence type="ECO:0000259" key="2">
    <source>
        <dbReference type="Pfam" id="PF01882"/>
    </source>
</evidence>
<dbReference type="RefSeq" id="WP_062322296.1">
    <property type="nucleotide sequence ID" value="NZ_BJWJ01000033.1"/>
</dbReference>
<dbReference type="EMBL" id="BJWJ01000033">
    <property type="protein sequence ID" value="GEM05428.1"/>
    <property type="molecule type" value="Genomic_DNA"/>
</dbReference>
<feature type="transmembrane region" description="Helical" evidence="1">
    <location>
        <begin position="30"/>
        <end position="52"/>
    </location>
</feature>
<protein>
    <recommendedName>
        <fullName evidence="2">DUF58 domain-containing protein</fullName>
    </recommendedName>
</protein>
<dbReference type="AlphaFoldDB" id="A0A1I6TUN6"/>
<dbReference type="PANTHER" id="PTHR34351:SF2">
    <property type="entry name" value="DUF58 DOMAIN-CONTAINING PROTEIN"/>
    <property type="match status" value="1"/>
</dbReference>
<dbReference type="OrthoDB" id="140416at2"/>
<evidence type="ECO:0000256" key="1">
    <source>
        <dbReference type="SAM" id="Phobius"/>
    </source>
</evidence>
<reference evidence="4 5" key="1">
    <citation type="submission" date="2016-10" db="EMBL/GenBank/DDBJ databases">
        <authorList>
            <person name="de Groot N.N."/>
        </authorList>
    </citation>
    <scope>NUCLEOTIDE SEQUENCE [LARGE SCALE GENOMIC DNA]</scope>
    <source>
        <strain evidence="4 5">DSM 17074</strain>
    </source>
</reference>
<evidence type="ECO:0000313" key="4">
    <source>
        <dbReference type="EMBL" id="SFS92697.1"/>
    </source>
</evidence>
<dbReference type="EMBL" id="FPAI01000018">
    <property type="protein sequence ID" value="SFS92697.1"/>
    <property type="molecule type" value="Genomic_DNA"/>
</dbReference>
<keyword evidence="1" id="KW-0472">Membrane</keyword>
<dbReference type="STRING" id="306541.SAMN05421668_1187"/>
<reference evidence="3 6" key="2">
    <citation type="submission" date="2019-07" db="EMBL/GenBank/DDBJ databases">
        <title>Whole genome shotgun sequence of Halolactibacillus miurensis NBRC 100873.</title>
        <authorList>
            <person name="Hosoyama A."/>
            <person name="Uohara A."/>
            <person name="Ohji S."/>
            <person name="Ichikawa N."/>
        </authorList>
    </citation>
    <scope>NUCLEOTIDE SEQUENCE [LARGE SCALE GENOMIC DNA]</scope>
    <source>
        <strain evidence="3 6">NBRC 100873</strain>
    </source>
</reference>
<evidence type="ECO:0000313" key="3">
    <source>
        <dbReference type="EMBL" id="GEM05428.1"/>
    </source>
</evidence>
<evidence type="ECO:0000313" key="6">
    <source>
        <dbReference type="Proteomes" id="UP000321773"/>
    </source>
</evidence>
<sequence length="388" mass="44650">MRRRCYIFKTVQLLLIGFLFYSYAMFQGGAVSYTLFYAVCGILVYLFIMMLYPINQIRATLTVDDDELEAGESAVVTVKLKRPLPLPLMFLTVELSLPHSLNTTFTGVKAFLDETWPTRTEKPTRTVLVSFKRETKLTFTLHQLPRGKHILEGVNVTVEDMFLFTKKATQIEVNQAIYSYPILIPAEKSSMNWAFQAVTKKLHPYHKRREDMAGVREYVSGDKISQIDWKKSSKQDTLFTKQFDPKPEEKVMFFLDPHANLRDDEWAVAILYSFMRLFDIHKRSFYVNLASFHERSFDQSLPAKQKLQKLAQLDVSHYDASHVVLKKGVTPVVISSRESNNLPEALVYQLKKQNGLLILTSTTEQPPSGIISYHLTPDMVFGGDRHET</sequence>
<dbReference type="Proteomes" id="UP000199139">
    <property type="component" value="Unassembled WGS sequence"/>
</dbReference>
<dbReference type="Proteomes" id="UP000321773">
    <property type="component" value="Unassembled WGS sequence"/>
</dbReference>
<organism evidence="4 5">
    <name type="scientific">Halolactibacillus miurensis</name>
    <dbReference type="NCBI Taxonomy" id="306541"/>
    <lineage>
        <taxon>Bacteria</taxon>
        <taxon>Bacillati</taxon>
        <taxon>Bacillota</taxon>
        <taxon>Bacilli</taxon>
        <taxon>Bacillales</taxon>
        <taxon>Bacillaceae</taxon>
        <taxon>Halolactibacillus</taxon>
    </lineage>
</organism>
<dbReference type="Pfam" id="PF01882">
    <property type="entry name" value="DUF58"/>
    <property type="match status" value="1"/>
</dbReference>
<dbReference type="PANTHER" id="PTHR34351">
    <property type="entry name" value="SLR1927 PROTEIN-RELATED"/>
    <property type="match status" value="1"/>
</dbReference>
<feature type="transmembrane region" description="Helical" evidence="1">
    <location>
        <begin position="7"/>
        <end position="24"/>
    </location>
</feature>